<evidence type="ECO:0000313" key="2">
    <source>
        <dbReference type="Proteomes" id="UP000295192"/>
    </source>
</evidence>
<organism evidence="1 2">
    <name type="scientific">Drosophila navojoa</name>
    <name type="common">Fruit fly</name>
    <dbReference type="NCBI Taxonomy" id="7232"/>
    <lineage>
        <taxon>Eukaryota</taxon>
        <taxon>Metazoa</taxon>
        <taxon>Ecdysozoa</taxon>
        <taxon>Arthropoda</taxon>
        <taxon>Hexapoda</taxon>
        <taxon>Insecta</taxon>
        <taxon>Pterygota</taxon>
        <taxon>Neoptera</taxon>
        <taxon>Endopterygota</taxon>
        <taxon>Diptera</taxon>
        <taxon>Brachycera</taxon>
        <taxon>Muscomorpha</taxon>
        <taxon>Ephydroidea</taxon>
        <taxon>Drosophilidae</taxon>
        <taxon>Drosophila</taxon>
    </lineage>
</organism>
<dbReference type="Proteomes" id="UP000295192">
    <property type="component" value="Unassembled WGS sequence"/>
</dbReference>
<reference evidence="1 2" key="1">
    <citation type="journal article" date="2019" name="J. Hered.">
        <title>An Improved Genome Assembly for Drosophila navojoa, the Basal Species in the mojavensis Cluster.</title>
        <authorList>
            <person name="Vanderlinde T."/>
            <person name="Dupim E.G."/>
            <person name="Nazario-Yepiz N.O."/>
            <person name="Carvalho A.B."/>
        </authorList>
    </citation>
    <scope>NUCLEOTIDE SEQUENCE [LARGE SCALE GENOMIC DNA]</scope>
    <source>
        <strain evidence="1">Navoj_Jal97</strain>
        <tissue evidence="1">Whole organism</tissue>
    </source>
</reference>
<dbReference type="EMBL" id="LSRL02000920">
    <property type="protein sequence ID" value="TDG39617.1"/>
    <property type="molecule type" value="Genomic_DNA"/>
</dbReference>
<sequence length="116" mass="13429">MVCPLSLFDFFFVETECRLEDQPQQEREQEQEWEQQLVQHYDSCIDFYAKGNSIAGNVGDSGIRKRCDQQQQQQQQQADVPLSGRPFVCMSWRVLLLLSCGCSVLAQFFIPSTWGK</sequence>
<keyword evidence="2" id="KW-1185">Reference proteome</keyword>
<name>A0A484ASH2_DRONA</name>
<proteinExistence type="predicted"/>
<evidence type="ECO:0000313" key="1">
    <source>
        <dbReference type="EMBL" id="TDG39617.1"/>
    </source>
</evidence>
<gene>
    <name evidence="1" type="ORF">AWZ03_013961</name>
</gene>
<comment type="caution">
    <text evidence="1">The sequence shown here is derived from an EMBL/GenBank/DDBJ whole genome shotgun (WGS) entry which is preliminary data.</text>
</comment>
<accession>A0A484ASH2</accession>
<protein>
    <submittedName>
        <fullName evidence="1">Uncharacterized protein</fullName>
    </submittedName>
</protein>
<dbReference type="AlphaFoldDB" id="A0A484ASH2"/>